<name>A0A6A4M1N3_9ERIC</name>
<feature type="region of interest" description="Disordered" evidence="11">
    <location>
        <begin position="1"/>
        <end position="47"/>
    </location>
</feature>
<keyword evidence="7" id="KW-1133">Transmembrane helix</keyword>
<keyword evidence="5" id="KW-0677">Repeat</keyword>
<keyword evidence="9 10" id="KW-0472">Membrane</keyword>
<comment type="caution">
    <text evidence="12">The sequence shown here is derived from an EMBL/GenBank/DDBJ whole genome shotgun (WGS) entry which is preliminary data.</text>
</comment>
<dbReference type="Pfam" id="PF00153">
    <property type="entry name" value="Mito_carr"/>
    <property type="match status" value="2"/>
</dbReference>
<dbReference type="PANTHER" id="PTHR45671">
    <property type="entry name" value="SOLUTE CARRIER FAMILY 25 (MITOCHONDRIAL CARRIER PHOSPHATE CARRIER), MEMBER 3, LIKE-RELATED-RELATED"/>
    <property type="match status" value="1"/>
</dbReference>
<dbReference type="OrthoDB" id="427452at2759"/>
<dbReference type="SUPFAM" id="SSF103506">
    <property type="entry name" value="Mitochondrial carrier"/>
    <property type="match status" value="1"/>
</dbReference>
<dbReference type="PROSITE" id="PS50920">
    <property type="entry name" value="SOLCAR"/>
    <property type="match status" value="2"/>
</dbReference>
<evidence type="ECO:0000256" key="3">
    <source>
        <dbReference type="ARBA" id="ARBA00022448"/>
    </source>
</evidence>
<sequence length="632" mass="70538">MGASQSAQVVEDEEEEEDENEEDDENGEKERRQFGGDNSLVKKVLEQEPEMLPCHASASPLSPQLSSFGTPRLGPSIKVWDPYNVLAPPPPPPPFSRTFSSDTVNDDRKTNTEVFLISHGDWHMNLRPDLIAGRCPEAALTPNGKRQARALAVFLKSSGVRFSAVYTSPLDRARATAVSVCQIDPSKYKSISSGFRVLLKEQGVRGLFRGWAPTLVGYSAQGSCKFGFYEYFKKYYSDIAGPEYVSKYKTLIYLAASASAEFIADIALCPFEAVKVRVQTQPGFARGLSDGFLSLLNLKAFLVYIFSNPCRLYKGLVPLWGRQILCKQTLILVMTMSYYLNFCLIYTDTMMKFASFETIVEMLYKYAIPTPKNECSKPLQLAVSFAGGYVAGVFCAIVSHPADNLVSFLNSAKGATVGDVRDIFQYICENLALPFTVATSVPQNRIGREKESPDVKSRDFEFREGNFIISLPPYADSHPCIKPLYVGCERQSRFPILGLICANKHAWAVKQLGLWGLFTRGLPLRIVMIGTLTGAQWGIYDAFKVSLGCNQSPIICSALRRRVPELIDEEDDDEEEDYEQEDDEDEDEDFDEEHSNGEVVEVDRKGKVSLRYFALMQVRIPETSALVAKVLT</sequence>
<dbReference type="InterPro" id="IPR044677">
    <property type="entry name" value="SLC25A3/Pic2/Mir1-like"/>
</dbReference>
<proteinExistence type="inferred from homology"/>
<evidence type="ECO:0000256" key="1">
    <source>
        <dbReference type="ARBA" id="ARBA00004448"/>
    </source>
</evidence>
<dbReference type="GO" id="GO:0005743">
    <property type="term" value="C:mitochondrial inner membrane"/>
    <property type="evidence" value="ECO:0007669"/>
    <property type="project" value="UniProtKB-SubCell"/>
</dbReference>
<dbReference type="EMBL" id="QEFC01001003">
    <property type="protein sequence ID" value="KAE9460518.1"/>
    <property type="molecule type" value="Genomic_DNA"/>
</dbReference>
<feature type="repeat" description="Solcar" evidence="10">
    <location>
        <begin position="147"/>
        <end position="235"/>
    </location>
</feature>
<evidence type="ECO:0000256" key="11">
    <source>
        <dbReference type="SAM" id="MobiDB-lite"/>
    </source>
</evidence>
<evidence type="ECO:0000256" key="4">
    <source>
        <dbReference type="ARBA" id="ARBA00022692"/>
    </source>
</evidence>
<dbReference type="GO" id="GO:1990547">
    <property type="term" value="P:mitochondrial phosphate ion transmembrane transport"/>
    <property type="evidence" value="ECO:0007669"/>
    <property type="project" value="InterPro"/>
</dbReference>
<evidence type="ECO:0000256" key="9">
    <source>
        <dbReference type="ARBA" id="ARBA00023136"/>
    </source>
</evidence>
<comment type="subcellular location">
    <subcellularLocation>
        <location evidence="1">Mitochondrion inner membrane</location>
        <topology evidence="1">Multi-pass membrane protein</topology>
    </subcellularLocation>
</comment>
<feature type="region of interest" description="Disordered" evidence="11">
    <location>
        <begin position="568"/>
        <end position="599"/>
    </location>
</feature>
<accession>A0A6A4M1N3</accession>
<evidence type="ECO:0000256" key="6">
    <source>
        <dbReference type="ARBA" id="ARBA00022792"/>
    </source>
</evidence>
<keyword evidence="6" id="KW-0999">Mitochondrion inner membrane</keyword>
<evidence type="ECO:0000256" key="10">
    <source>
        <dbReference type="PROSITE-ProRule" id="PRU00282"/>
    </source>
</evidence>
<gene>
    <name evidence="12" type="ORF">C3L33_07518</name>
</gene>
<feature type="repeat" description="Solcar" evidence="10">
    <location>
        <begin position="248"/>
        <end position="340"/>
    </location>
</feature>
<feature type="non-terminal residue" evidence="12">
    <location>
        <position position="1"/>
    </location>
</feature>
<reference evidence="12 13" key="1">
    <citation type="journal article" date="2019" name="Genome Biol. Evol.">
        <title>The Rhododendron genome and chromosomal organization provide insight into shared whole-genome duplications across the heath family (Ericaceae).</title>
        <authorList>
            <person name="Soza V.L."/>
            <person name="Lindsley D."/>
            <person name="Waalkes A."/>
            <person name="Ramage E."/>
            <person name="Patwardhan R.P."/>
            <person name="Burton J.N."/>
            <person name="Adey A."/>
            <person name="Kumar A."/>
            <person name="Qiu R."/>
            <person name="Shendure J."/>
            <person name="Hall B."/>
        </authorList>
    </citation>
    <scope>NUCLEOTIDE SEQUENCE [LARGE SCALE GENOMIC DNA]</scope>
    <source>
        <strain evidence="12">RSF 1966-606</strain>
    </source>
</reference>
<evidence type="ECO:0000256" key="5">
    <source>
        <dbReference type="ARBA" id="ARBA00022737"/>
    </source>
</evidence>
<keyword evidence="13" id="KW-1185">Reference proteome</keyword>
<dbReference type="SUPFAM" id="SSF53254">
    <property type="entry name" value="Phosphoglycerate mutase-like"/>
    <property type="match status" value="1"/>
</dbReference>
<feature type="compositionally biased region" description="Acidic residues" evidence="11">
    <location>
        <begin position="568"/>
        <end position="592"/>
    </location>
</feature>
<keyword evidence="3" id="KW-0813">Transport</keyword>
<dbReference type="Proteomes" id="UP000428333">
    <property type="component" value="Linkage Group LG04"/>
</dbReference>
<keyword evidence="8" id="KW-0496">Mitochondrion</keyword>
<dbReference type="InterPro" id="IPR029033">
    <property type="entry name" value="His_PPase_superfam"/>
</dbReference>
<dbReference type="PANTHER" id="PTHR45671:SF10">
    <property type="entry name" value="SOLUTE CARRIER FAMILY 25 MEMBER 3"/>
    <property type="match status" value="1"/>
</dbReference>
<dbReference type="GO" id="GO:0005315">
    <property type="term" value="F:phosphate transmembrane transporter activity"/>
    <property type="evidence" value="ECO:0007669"/>
    <property type="project" value="InterPro"/>
</dbReference>
<dbReference type="AlphaFoldDB" id="A0A6A4M1N3"/>
<evidence type="ECO:0000256" key="7">
    <source>
        <dbReference type="ARBA" id="ARBA00022989"/>
    </source>
</evidence>
<protein>
    <submittedName>
        <fullName evidence="12">Uncharacterized protein</fullName>
    </submittedName>
</protein>
<evidence type="ECO:0000256" key="2">
    <source>
        <dbReference type="ARBA" id="ARBA00006375"/>
    </source>
</evidence>
<dbReference type="InterPro" id="IPR023395">
    <property type="entry name" value="MCP_dom_sf"/>
</dbReference>
<evidence type="ECO:0000256" key="8">
    <source>
        <dbReference type="ARBA" id="ARBA00023128"/>
    </source>
</evidence>
<dbReference type="Gene3D" id="1.50.40.10">
    <property type="entry name" value="Mitochondrial carrier domain"/>
    <property type="match status" value="2"/>
</dbReference>
<dbReference type="InterPro" id="IPR013078">
    <property type="entry name" value="His_Pase_superF_clade-1"/>
</dbReference>
<keyword evidence="4 10" id="KW-0812">Transmembrane</keyword>
<comment type="similarity">
    <text evidence="2">Belongs to the mitochondrial carrier (TC 2.A.29) family.</text>
</comment>
<feature type="compositionally biased region" description="Acidic residues" evidence="11">
    <location>
        <begin position="10"/>
        <end position="27"/>
    </location>
</feature>
<evidence type="ECO:0000313" key="12">
    <source>
        <dbReference type="EMBL" id="KAE9460518.1"/>
    </source>
</evidence>
<organism evidence="12 13">
    <name type="scientific">Rhododendron williamsianum</name>
    <dbReference type="NCBI Taxonomy" id="262921"/>
    <lineage>
        <taxon>Eukaryota</taxon>
        <taxon>Viridiplantae</taxon>
        <taxon>Streptophyta</taxon>
        <taxon>Embryophyta</taxon>
        <taxon>Tracheophyta</taxon>
        <taxon>Spermatophyta</taxon>
        <taxon>Magnoliopsida</taxon>
        <taxon>eudicotyledons</taxon>
        <taxon>Gunneridae</taxon>
        <taxon>Pentapetalae</taxon>
        <taxon>asterids</taxon>
        <taxon>Ericales</taxon>
        <taxon>Ericaceae</taxon>
        <taxon>Ericoideae</taxon>
        <taxon>Rhodoreae</taxon>
        <taxon>Rhododendron</taxon>
    </lineage>
</organism>
<dbReference type="CDD" id="cd07067">
    <property type="entry name" value="HP_PGM_like"/>
    <property type="match status" value="1"/>
</dbReference>
<dbReference type="InterPro" id="IPR018108">
    <property type="entry name" value="MCP_transmembrane"/>
</dbReference>
<evidence type="ECO:0000313" key="13">
    <source>
        <dbReference type="Proteomes" id="UP000428333"/>
    </source>
</evidence>